<dbReference type="AlphaFoldDB" id="A0A8J3M797"/>
<dbReference type="Proteomes" id="UP000626220">
    <property type="component" value="Unassembled WGS sequence"/>
</dbReference>
<reference evidence="7" key="1">
    <citation type="journal article" date="2014" name="Int. J. Syst. Evol. Microbiol.">
        <title>Complete genome sequence of Corynebacterium casei LMG S-19264T (=DSM 44701T), isolated from a smear-ripened cheese.</title>
        <authorList>
            <consortium name="US DOE Joint Genome Institute (JGI-PGF)"/>
            <person name="Walter F."/>
            <person name="Albersmeier A."/>
            <person name="Kalinowski J."/>
            <person name="Ruckert C."/>
        </authorList>
    </citation>
    <scope>NUCLEOTIDE SEQUENCE</scope>
    <source>
        <strain evidence="7">KCTC 42650</strain>
    </source>
</reference>
<keyword evidence="2 5" id="KW-0812">Transmembrane</keyword>
<keyword evidence="8" id="KW-1185">Reference proteome</keyword>
<feature type="transmembrane region" description="Helical" evidence="5">
    <location>
        <begin position="98"/>
        <end position="118"/>
    </location>
</feature>
<keyword evidence="4 5" id="KW-0472">Membrane</keyword>
<feature type="transmembrane region" description="Helical" evidence="5">
    <location>
        <begin position="157"/>
        <end position="175"/>
    </location>
</feature>
<feature type="transmembrane region" description="Helical" evidence="5">
    <location>
        <begin position="45"/>
        <end position="64"/>
    </location>
</feature>
<evidence type="ECO:0000256" key="1">
    <source>
        <dbReference type="ARBA" id="ARBA00004141"/>
    </source>
</evidence>
<comment type="subcellular location">
    <subcellularLocation>
        <location evidence="1">Membrane</location>
        <topology evidence="1">Multi-pass membrane protein</topology>
    </subcellularLocation>
</comment>
<feature type="domain" description="EamA" evidence="6">
    <location>
        <begin position="159"/>
        <end position="292"/>
    </location>
</feature>
<evidence type="ECO:0000313" key="8">
    <source>
        <dbReference type="Proteomes" id="UP000626220"/>
    </source>
</evidence>
<dbReference type="InterPro" id="IPR050638">
    <property type="entry name" value="AA-Vitamin_Transporters"/>
</dbReference>
<evidence type="ECO:0000256" key="4">
    <source>
        <dbReference type="ARBA" id="ARBA00023136"/>
    </source>
</evidence>
<keyword evidence="3 5" id="KW-1133">Transmembrane helix</keyword>
<dbReference type="Pfam" id="PF00892">
    <property type="entry name" value="EamA"/>
    <property type="match status" value="2"/>
</dbReference>
<dbReference type="GO" id="GO:0016020">
    <property type="term" value="C:membrane"/>
    <property type="evidence" value="ECO:0007669"/>
    <property type="project" value="UniProtKB-SubCell"/>
</dbReference>
<dbReference type="SUPFAM" id="SSF103481">
    <property type="entry name" value="Multidrug resistance efflux transporter EmrE"/>
    <property type="match status" value="2"/>
</dbReference>
<dbReference type="InterPro" id="IPR000620">
    <property type="entry name" value="EamA_dom"/>
</dbReference>
<feature type="transmembrane region" description="Helical" evidence="5">
    <location>
        <begin position="12"/>
        <end position="33"/>
    </location>
</feature>
<reference evidence="7" key="2">
    <citation type="submission" date="2020-09" db="EMBL/GenBank/DDBJ databases">
        <authorList>
            <person name="Sun Q."/>
            <person name="Kim S."/>
        </authorList>
    </citation>
    <scope>NUCLEOTIDE SEQUENCE</scope>
    <source>
        <strain evidence="7">KCTC 42650</strain>
    </source>
</reference>
<dbReference type="PANTHER" id="PTHR32322:SF9">
    <property type="entry name" value="AMINO-ACID METABOLITE EFFLUX PUMP-RELATED"/>
    <property type="match status" value="1"/>
</dbReference>
<protein>
    <submittedName>
        <fullName evidence="7">Multidrug transporter</fullName>
    </submittedName>
</protein>
<comment type="caution">
    <text evidence="7">The sequence shown here is derived from an EMBL/GenBank/DDBJ whole genome shotgun (WGS) entry which is preliminary data.</text>
</comment>
<sequence length="302" mass="31804">MSEQKTLSGRATAELVLLGLIWGGSFLSVHIALRELPVLTLVLHRTGWAALALWMVVLALRLPLPRDLRTWGAFLVMGLANNVIPFGLQAWAQHSIESGLVSILNATTAMFGIIVAAIVFPDERLSARKLIGVGTGFAGVLTIVGPAALAGLDPRNVAQLAVLVSTLSYALAGAWARKQLGHLHPMIAAAGMLTGSTLLLLPAVLIVDGPPILNLQPVTWMAIAHYALIATAGAYLLYYRVLGMAGSGNLMLVTLLVPPVAIALGAVWLNEALHPRAYGGFALLALGLLILNGTIRIPARRA</sequence>
<name>A0A8J3M797_9RHOB</name>
<dbReference type="InterPro" id="IPR037185">
    <property type="entry name" value="EmrE-like"/>
</dbReference>
<feature type="transmembrane region" description="Helical" evidence="5">
    <location>
        <begin position="187"/>
        <end position="207"/>
    </location>
</feature>
<evidence type="ECO:0000256" key="5">
    <source>
        <dbReference type="SAM" id="Phobius"/>
    </source>
</evidence>
<feature type="transmembrane region" description="Helical" evidence="5">
    <location>
        <begin position="219"/>
        <end position="238"/>
    </location>
</feature>
<feature type="transmembrane region" description="Helical" evidence="5">
    <location>
        <begin position="71"/>
        <end position="92"/>
    </location>
</feature>
<dbReference type="RefSeq" id="WP_189679705.1">
    <property type="nucleotide sequence ID" value="NZ_BNCJ01000003.1"/>
</dbReference>
<evidence type="ECO:0000259" key="6">
    <source>
        <dbReference type="Pfam" id="PF00892"/>
    </source>
</evidence>
<evidence type="ECO:0000256" key="2">
    <source>
        <dbReference type="ARBA" id="ARBA00022692"/>
    </source>
</evidence>
<accession>A0A8J3M797</accession>
<feature type="transmembrane region" description="Helical" evidence="5">
    <location>
        <begin position="275"/>
        <end position="295"/>
    </location>
</feature>
<dbReference type="EMBL" id="BNCJ01000003">
    <property type="protein sequence ID" value="GHF46498.1"/>
    <property type="molecule type" value="Genomic_DNA"/>
</dbReference>
<proteinExistence type="predicted"/>
<gene>
    <name evidence="7" type="ORF">GCM10017056_17760</name>
</gene>
<organism evidence="7 8">
    <name type="scientific">Seohaeicola zhoushanensis</name>
    <dbReference type="NCBI Taxonomy" id="1569283"/>
    <lineage>
        <taxon>Bacteria</taxon>
        <taxon>Pseudomonadati</taxon>
        <taxon>Pseudomonadota</taxon>
        <taxon>Alphaproteobacteria</taxon>
        <taxon>Rhodobacterales</taxon>
        <taxon>Roseobacteraceae</taxon>
        <taxon>Seohaeicola</taxon>
    </lineage>
</organism>
<feature type="transmembrane region" description="Helical" evidence="5">
    <location>
        <begin position="250"/>
        <end position="269"/>
    </location>
</feature>
<feature type="domain" description="EamA" evidence="6">
    <location>
        <begin position="16"/>
        <end position="144"/>
    </location>
</feature>
<feature type="transmembrane region" description="Helical" evidence="5">
    <location>
        <begin position="130"/>
        <end position="151"/>
    </location>
</feature>
<evidence type="ECO:0000313" key="7">
    <source>
        <dbReference type="EMBL" id="GHF46498.1"/>
    </source>
</evidence>
<evidence type="ECO:0000256" key="3">
    <source>
        <dbReference type="ARBA" id="ARBA00022989"/>
    </source>
</evidence>
<dbReference type="PANTHER" id="PTHR32322">
    <property type="entry name" value="INNER MEMBRANE TRANSPORTER"/>
    <property type="match status" value="1"/>
</dbReference>